<dbReference type="CDD" id="cd06662">
    <property type="entry name" value="SURF1"/>
    <property type="match status" value="1"/>
</dbReference>
<keyword evidence="6" id="KW-1003">Cell membrane</keyword>
<gene>
    <name evidence="8" type="ORF">GCM10009798_44740</name>
</gene>
<keyword evidence="4 6" id="KW-1133">Transmembrane helix</keyword>
<evidence type="ECO:0000256" key="4">
    <source>
        <dbReference type="ARBA" id="ARBA00022989"/>
    </source>
</evidence>
<comment type="similarity">
    <text evidence="2 6">Belongs to the SURF1 family.</text>
</comment>
<feature type="region of interest" description="Disordered" evidence="7">
    <location>
        <begin position="258"/>
        <end position="283"/>
    </location>
</feature>
<accession>A0ABN2S1R1</accession>
<dbReference type="EMBL" id="BAAAPB010000008">
    <property type="protein sequence ID" value="GAA1978553.1"/>
    <property type="molecule type" value="Genomic_DNA"/>
</dbReference>
<dbReference type="Pfam" id="PF02104">
    <property type="entry name" value="SURF1"/>
    <property type="match status" value="1"/>
</dbReference>
<comment type="subcellular location">
    <subcellularLocation>
        <location evidence="6">Cell membrane</location>
        <topology evidence="6">Multi-pass membrane protein</topology>
    </subcellularLocation>
    <subcellularLocation>
        <location evidence="1">Membrane</location>
    </subcellularLocation>
</comment>
<dbReference type="InterPro" id="IPR045214">
    <property type="entry name" value="Surf1/Surf4"/>
</dbReference>
<feature type="transmembrane region" description="Helical" evidence="6">
    <location>
        <begin position="24"/>
        <end position="42"/>
    </location>
</feature>
<evidence type="ECO:0000256" key="2">
    <source>
        <dbReference type="ARBA" id="ARBA00007165"/>
    </source>
</evidence>
<reference evidence="8 9" key="1">
    <citation type="journal article" date="2019" name="Int. J. Syst. Evol. Microbiol.">
        <title>The Global Catalogue of Microorganisms (GCM) 10K type strain sequencing project: providing services to taxonomists for standard genome sequencing and annotation.</title>
        <authorList>
            <consortium name="The Broad Institute Genomics Platform"/>
            <consortium name="The Broad Institute Genome Sequencing Center for Infectious Disease"/>
            <person name="Wu L."/>
            <person name="Ma J."/>
        </authorList>
    </citation>
    <scope>NUCLEOTIDE SEQUENCE [LARGE SCALE GENOMIC DNA]</scope>
    <source>
        <strain evidence="8 9">JCM 15309</strain>
    </source>
</reference>
<evidence type="ECO:0000313" key="8">
    <source>
        <dbReference type="EMBL" id="GAA1978553.1"/>
    </source>
</evidence>
<proteinExistence type="inferred from homology"/>
<protein>
    <recommendedName>
        <fullName evidence="6">SURF1-like protein</fullName>
    </recommendedName>
</protein>
<sequence>MGFGDSGISLRGVRSFRFLLSRRWGLFALTVVLVAWATWWLGQWQFHRLTDRKHDNQVVETNEHRTAAPIDDVLAAGEPVAADDEWRLVTVTGTYDAAHTIIWRYRSNDDGAPGVDVVVPLVTDAGTTVIVDRGWLGTAADDKRPDVPPPPAGRVTVTGYVRADGSGSSTRVDALSTRALSSRTVGPAIGRQVYGGWLALHSEDPKPTQALDPLSLPDLGNGPHFFYGLQWWFFGVLAVFGFFYLLYDEWRTGKGDAVGAARRRVKQDRDDTRSEKTSRKQAVREAYKAAYEKERAARK</sequence>
<evidence type="ECO:0000256" key="1">
    <source>
        <dbReference type="ARBA" id="ARBA00004370"/>
    </source>
</evidence>
<dbReference type="PANTHER" id="PTHR23427">
    <property type="entry name" value="SURFEIT LOCUS PROTEIN"/>
    <property type="match status" value="1"/>
</dbReference>
<dbReference type="Proteomes" id="UP001500571">
    <property type="component" value="Unassembled WGS sequence"/>
</dbReference>
<evidence type="ECO:0000256" key="5">
    <source>
        <dbReference type="ARBA" id="ARBA00023136"/>
    </source>
</evidence>
<evidence type="ECO:0000256" key="6">
    <source>
        <dbReference type="RuleBase" id="RU363076"/>
    </source>
</evidence>
<organism evidence="8 9">
    <name type="scientific">Nocardioides panacihumi</name>
    <dbReference type="NCBI Taxonomy" id="400774"/>
    <lineage>
        <taxon>Bacteria</taxon>
        <taxon>Bacillati</taxon>
        <taxon>Actinomycetota</taxon>
        <taxon>Actinomycetes</taxon>
        <taxon>Propionibacteriales</taxon>
        <taxon>Nocardioidaceae</taxon>
        <taxon>Nocardioides</taxon>
    </lineage>
</organism>
<name>A0ABN2S1R1_9ACTN</name>
<evidence type="ECO:0000256" key="7">
    <source>
        <dbReference type="SAM" id="MobiDB-lite"/>
    </source>
</evidence>
<dbReference type="PANTHER" id="PTHR23427:SF2">
    <property type="entry name" value="SURFEIT LOCUS PROTEIN 1"/>
    <property type="match status" value="1"/>
</dbReference>
<keyword evidence="5 6" id="KW-0472">Membrane</keyword>
<dbReference type="PROSITE" id="PS50895">
    <property type="entry name" value="SURF1"/>
    <property type="match status" value="1"/>
</dbReference>
<evidence type="ECO:0000256" key="3">
    <source>
        <dbReference type="ARBA" id="ARBA00022692"/>
    </source>
</evidence>
<comment type="caution">
    <text evidence="8">The sequence shown here is derived from an EMBL/GenBank/DDBJ whole genome shotgun (WGS) entry which is preliminary data.</text>
</comment>
<keyword evidence="9" id="KW-1185">Reference proteome</keyword>
<feature type="compositionally biased region" description="Basic and acidic residues" evidence="7">
    <location>
        <begin position="267"/>
        <end position="283"/>
    </location>
</feature>
<evidence type="ECO:0000313" key="9">
    <source>
        <dbReference type="Proteomes" id="UP001500571"/>
    </source>
</evidence>
<keyword evidence="3 6" id="KW-0812">Transmembrane</keyword>
<dbReference type="InterPro" id="IPR002994">
    <property type="entry name" value="Surf1/Shy1"/>
</dbReference>
<feature type="transmembrane region" description="Helical" evidence="6">
    <location>
        <begin position="225"/>
        <end position="247"/>
    </location>
</feature>